<dbReference type="STRING" id="694430.Natoc_0290"/>
<name>L0JTS8_9EURY</name>
<keyword evidence="2" id="KW-1185">Reference proteome</keyword>
<evidence type="ECO:0000313" key="1">
    <source>
        <dbReference type="EMBL" id="AGB36161.1"/>
    </source>
</evidence>
<accession>L0JTS8</accession>
<evidence type="ECO:0008006" key="3">
    <source>
        <dbReference type="Google" id="ProtNLM"/>
    </source>
</evidence>
<sequence>MAGPDDVLECSTCTTAIDRENAIRTKTMGGLDPTKWQTLCCPDCGTRLKTIFVGE</sequence>
<organism evidence="1 2">
    <name type="scientific">Natronococcus occultus SP4</name>
    <dbReference type="NCBI Taxonomy" id="694430"/>
    <lineage>
        <taxon>Archaea</taxon>
        <taxon>Methanobacteriati</taxon>
        <taxon>Methanobacteriota</taxon>
        <taxon>Stenosarchaea group</taxon>
        <taxon>Halobacteria</taxon>
        <taxon>Halobacteriales</taxon>
        <taxon>Natrialbaceae</taxon>
        <taxon>Natronococcus</taxon>
    </lineage>
</organism>
<dbReference type="KEGG" id="nou:Natoc_0290"/>
<dbReference type="eggNOG" id="arCOG09096">
    <property type="taxonomic scope" value="Archaea"/>
</dbReference>
<reference evidence="1 2" key="1">
    <citation type="submission" date="2012-11" db="EMBL/GenBank/DDBJ databases">
        <title>FINISHED of Natronococcus occultus SP4, DSM 3396.</title>
        <authorList>
            <consortium name="DOE Joint Genome Institute"/>
            <person name="Eisen J."/>
            <person name="Huntemann M."/>
            <person name="Wei C.-L."/>
            <person name="Han J."/>
            <person name="Detter J.C."/>
            <person name="Han C."/>
            <person name="Tapia R."/>
            <person name="Chen A."/>
            <person name="Kyrpides N."/>
            <person name="Mavromatis K."/>
            <person name="Markowitz V."/>
            <person name="Szeto E."/>
            <person name="Ivanova N."/>
            <person name="Mikhailova N."/>
            <person name="Ovchinnikova G."/>
            <person name="Pagani I."/>
            <person name="Pati A."/>
            <person name="Goodwin L."/>
            <person name="Nordberg H.P."/>
            <person name="Cantor M.N."/>
            <person name="Hua S.X."/>
            <person name="Woyke T."/>
            <person name="Eisen J."/>
            <person name="Klenk H.-P."/>
            <person name="Klenk H.-P."/>
        </authorList>
    </citation>
    <scope>NUCLEOTIDE SEQUENCE [LARGE SCALE GENOMIC DNA]</scope>
    <source>
        <strain evidence="1 2">SP4</strain>
    </source>
</reference>
<dbReference type="RefSeq" id="WP_015319617.1">
    <property type="nucleotide sequence ID" value="NC_019974.1"/>
</dbReference>
<evidence type="ECO:0000313" key="2">
    <source>
        <dbReference type="Proteomes" id="UP000010878"/>
    </source>
</evidence>
<dbReference type="GeneID" id="54763836"/>
<protein>
    <recommendedName>
        <fullName evidence="3">Small CPxCG-related zinc finger protein</fullName>
    </recommendedName>
</protein>
<dbReference type="OrthoDB" id="314499at2157"/>
<dbReference type="AlphaFoldDB" id="L0JTS8"/>
<dbReference type="Proteomes" id="UP000010878">
    <property type="component" value="Chromosome"/>
</dbReference>
<proteinExistence type="predicted"/>
<gene>
    <name evidence="1" type="ORF">Natoc_0290</name>
</gene>
<dbReference type="HOGENOM" id="CLU_2985763_0_0_2"/>
<dbReference type="EMBL" id="CP003929">
    <property type="protein sequence ID" value="AGB36161.1"/>
    <property type="molecule type" value="Genomic_DNA"/>
</dbReference>